<keyword evidence="1" id="KW-0812">Transmembrane</keyword>
<dbReference type="GO" id="GO:0016020">
    <property type="term" value="C:membrane"/>
    <property type="evidence" value="ECO:0007669"/>
    <property type="project" value="TreeGrafter"/>
</dbReference>
<dbReference type="PANTHER" id="PTHR45727:SF2">
    <property type="entry name" value="NPC INTRACELLULAR CHOLESTEROL TRANSPORTER 1"/>
    <property type="match status" value="1"/>
</dbReference>
<evidence type="ECO:0000313" key="4">
    <source>
        <dbReference type="EMBL" id="KAJ5070171.1"/>
    </source>
</evidence>
<dbReference type="InterPro" id="IPR032190">
    <property type="entry name" value="NPC1_N"/>
</dbReference>
<dbReference type="Pfam" id="PF16414">
    <property type="entry name" value="NPC1_N"/>
    <property type="match status" value="1"/>
</dbReference>
<organism evidence="4 5">
    <name type="scientific">Anaeramoeba ignava</name>
    <name type="common">Anaerobic marine amoeba</name>
    <dbReference type="NCBI Taxonomy" id="1746090"/>
    <lineage>
        <taxon>Eukaryota</taxon>
        <taxon>Metamonada</taxon>
        <taxon>Anaeramoebidae</taxon>
        <taxon>Anaeramoeba</taxon>
    </lineage>
</organism>
<dbReference type="GO" id="GO:0015918">
    <property type="term" value="P:sterol transport"/>
    <property type="evidence" value="ECO:0007669"/>
    <property type="project" value="TreeGrafter"/>
</dbReference>
<sequence>MKNYTKIIFTLIIIVIINENNKVLGVEDICALQGHPPVVWKHPPININLTGLACEPYQDLYNHTACCNDSQAAFFKNNFQTAVNFFGSCPACINNLYFTWCGYTCSPEQGNYITTQNQVDGEPLILPNFTVCRDWAKAVYDSCKWVHFVQSMWPTYEAFWITQGQQAIPNEVLFVYTDDDDDPNAFCPMDQIQNCEDNCDCIVCPTACESGKGITYENDDCKFLHMDCFNAELGGLIILIGIGFITVIVSRIVKRNQESPKKLKADF</sequence>
<proteinExistence type="predicted"/>
<comment type="caution">
    <text evidence="4">The sequence shown here is derived from an EMBL/GenBank/DDBJ whole genome shotgun (WGS) entry which is preliminary data.</text>
</comment>
<feature type="chain" id="PRO_5040490394" evidence="2">
    <location>
        <begin position="26"/>
        <end position="267"/>
    </location>
</feature>
<accession>A0A9Q0LCH7</accession>
<dbReference type="PANTHER" id="PTHR45727">
    <property type="entry name" value="NPC INTRACELLULAR CHOLESTEROL TRANSPORTER 1"/>
    <property type="match status" value="1"/>
</dbReference>
<dbReference type="GO" id="GO:0032934">
    <property type="term" value="F:sterol binding"/>
    <property type="evidence" value="ECO:0007669"/>
    <property type="project" value="TreeGrafter"/>
</dbReference>
<gene>
    <name evidence="4" type="ORF">M0811_11200</name>
</gene>
<keyword evidence="1" id="KW-0472">Membrane</keyword>
<keyword evidence="2" id="KW-0732">Signal</keyword>
<name>A0A9Q0LCH7_ANAIG</name>
<evidence type="ECO:0000256" key="2">
    <source>
        <dbReference type="SAM" id="SignalP"/>
    </source>
</evidence>
<dbReference type="OrthoDB" id="6510177at2759"/>
<dbReference type="AlphaFoldDB" id="A0A9Q0LCH7"/>
<evidence type="ECO:0000259" key="3">
    <source>
        <dbReference type="Pfam" id="PF16414"/>
    </source>
</evidence>
<protein>
    <submittedName>
        <fullName evidence="4">Npc intracellular cholesterol transporter 1</fullName>
    </submittedName>
</protein>
<keyword evidence="1" id="KW-1133">Transmembrane helix</keyword>
<evidence type="ECO:0000313" key="5">
    <source>
        <dbReference type="Proteomes" id="UP001149090"/>
    </source>
</evidence>
<feature type="transmembrane region" description="Helical" evidence="1">
    <location>
        <begin position="233"/>
        <end position="253"/>
    </location>
</feature>
<feature type="signal peptide" evidence="2">
    <location>
        <begin position="1"/>
        <end position="25"/>
    </location>
</feature>
<feature type="domain" description="Niemann-Pick C1 N-terminal" evidence="3">
    <location>
        <begin position="59"/>
        <end position="228"/>
    </location>
</feature>
<dbReference type="EMBL" id="JAPDFW010000098">
    <property type="protein sequence ID" value="KAJ5070171.1"/>
    <property type="molecule type" value="Genomic_DNA"/>
</dbReference>
<keyword evidence="5" id="KW-1185">Reference proteome</keyword>
<evidence type="ECO:0000256" key="1">
    <source>
        <dbReference type="SAM" id="Phobius"/>
    </source>
</evidence>
<reference evidence="4" key="1">
    <citation type="submission" date="2022-10" db="EMBL/GenBank/DDBJ databases">
        <title>Novel sulphate-reducing endosymbionts in the free-living metamonad Anaeramoeba.</title>
        <authorList>
            <person name="Jerlstrom-Hultqvist J."/>
            <person name="Cepicka I."/>
            <person name="Gallot-Lavallee L."/>
            <person name="Salas-Leiva D."/>
            <person name="Curtis B.A."/>
            <person name="Zahonova K."/>
            <person name="Pipaliya S."/>
            <person name="Dacks J."/>
            <person name="Roger A.J."/>
        </authorList>
    </citation>
    <scope>NUCLEOTIDE SEQUENCE</scope>
    <source>
        <strain evidence="4">BMAN</strain>
    </source>
</reference>
<dbReference type="Proteomes" id="UP001149090">
    <property type="component" value="Unassembled WGS sequence"/>
</dbReference>